<organism evidence="2 3">
    <name type="scientific">Nephila pilipes</name>
    <name type="common">Giant wood spider</name>
    <name type="synonym">Nephila maculata</name>
    <dbReference type="NCBI Taxonomy" id="299642"/>
    <lineage>
        <taxon>Eukaryota</taxon>
        <taxon>Metazoa</taxon>
        <taxon>Ecdysozoa</taxon>
        <taxon>Arthropoda</taxon>
        <taxon>Chelicerata</taxon>
        <taxon>Arachnida</taxon>
        <taxon>Araneae</taxon>
        <taxon>Araneomorphae</taxon>
        <taxon>Entelegynae</taxon>
        <taxon>Araneoidea</taxon>
        <taxon>Nephilidae</taxon>
        <taxon>Nephila</taxon>
    </lineage>
</organism>
<sequence length="160" mass="17911">MNTTCSTMHYFLQSSLLIIAKTDIAETDFTLFKNSFFSSEDVSSLSHTYSPLGTDWSTKDVVNSIVLKTSSGDKYLAIDIKRDIESYKKSLDDIRSQVKDAYQSIDIITSINVTFEGTWLTRAHLSQTGVGCVISICMGFAIDYKIMSKCCIECEYAKSE</sequence>
<evidence type="ECO:0000313" key="3">
    <source>
        <dbReference type="Proteomes" id="UP000887013"/>
    </source>
</evidence>
<dbReference type="EMBL" id="BMAW01124499">
    <property type="protein sequence ID" value="GFU08141.1"/>
    <property type="molecule type" value="Genomic_DNA"/>
</dbReference>
<dbReference type="Pfam" id="PF20700">
    <property type="entry name" value="Mutator"/>
    <property type="match status" value="1"/>
</dbReference>
<dbReference type="OrthoDB" id="10060618at2759"/>
<reference evidence="2" key="1">
    <citation type="submission" date="2020-08" db="EMBL/GenBank/DDBJ databases">
        <title>Multicomponent nature underlies the extraordinary mechanical properties of spider dragline silk.</title>
        <authorList>
            <person name="Kono N."/>
            <person name="Nakamura H."/>
            <person name="Mori M."/>
            <person name="Yoshida Y."/>
            <person name="Ohtoshi R."/>
            <person name="Malay A.D."/>
            <person name="Moran D.A.P."/>
            <person name="Tomita M."/>
            <person name="Numata K."/>
            <person name="Arakawa K."/>
        </authorList>
    </citation>
    <scope>NUCLEOTIDE SEQUENCE</scope>
</reference>
<evidence type="ECO:0000313" key="2">
    <source>
        <dbReference type="EMBL" id="GFU08141.1"/>
    </source>
</evidence>
<dbReference type="AlphaFoldDB" id="A0A8X6Q649"/>
<proteinExistence type="predicted"/>
<feature type="domain" description="Mutator-like transposase" evidence="1">
    <location>
        <begin position="87"/>
        <end position="159"/>
    </location>
</feature>
<accession>A0A8X6Q649</accession>
<dbReference type="Proteomes" id="UP000887013">
    <property type="component" value="Unassembled WGS sequence"/>
</dbReference>
<gene>
    <name evidence="2" type="ORF">NPIL_41561</name>
</gene>
<dbReference type="InterPro" id="IPR049012">
    <property type="entry name" value="Mutator_transp_dom"/>
</dbReference>
<evidence type="ECO:0000259" key="1">
    <source>
        <dbReference type="Pfam" id="PF20700"/>
    </source>
</evidence>
<protein>
    <recommendedName>
        <fullName evidence="1">Mutator-like transposase domain-containing protein</fullName>
    </recommendedName>
</protein>
<name>A0A8X6Q649_NEPPI</name>
<comment type="caution">
    <text evidence="2">The sequence shown here is derived from an EMBL/GenBank/DDBJ whole genome shotgun (WGS) entry which is preliminary data.</text>
</comment>
<keyword evidence="3" id="KW-1185">Reference proteome</keyword>